<keyword evidence="11" id="KW-1185">Reference proteome</keyword>
<dbReference type="Gene3D" id="1.10.287.70">
    <property type="match status" value="1"/>
</dbReference>
<dbReference type="PANTHER" id="PTHR11537">
    <property type="entry name" value="VOLTAGE-GATED POTASSIUM CHANNEL"/>
    <property type="match status" value="1"/>
</dbReference>
<dbReference type="KEGG" id="aten:116288083"/>
<feature type="transmembrane region" description="Helical" evidence="9">
    <location>
        <begin position="436"/>
        <end position="458"/>
    </location>
</feature>
<dbReference type="GeneID" id="116288083"/>
<dbReference type="InterPro" id="IPR028325">
    <property type="entry name" value="VG_K_chnl"/>
</dbReference>
<evidence type="ECO:0000313" key="12">
    <source>
        <dbReference type="RefSeq" id="XP_031550677.1"/>
    </source>
</evidence>
<name>A0A6P8HDD9_ACTTE</name>
<feature type="transmembrane region" description="Helical" evidence="9">
    <location>
        <begin position="7"/>
        <end position="27"/>
    </location>
</feature>
<dbReference type="SUPFAM" id="SSF81324">
    <property type="entry name" value="Voltage-gated potassium channels"/>
    <property type="match status" value="1"/>
</dbReference>
<protein>
    <submittedName>
        <fullName evidence="12">Uncharacterized protein LOC116288083 isoform X1</fullName>
    </submittedName>
</protein>
<keyword evidence="5" id="KW-0406">Ion transport</keyword>
<dbReference type="Gene3D" id="3.40.190.10">
    <property type="entry name" value="Periplasmic binding protein-like II"/>
    <property type="match status" value="1"/>
</dbReference>
<gene>
    <name evidence="12" type="primary">LOC116288083</name>
</gene>
<accession>A0A6P8HDD9</accession>
<evidence type="ECO:0000256" key="2">
    <source>
        <dbReference type="ARBA" id="ARBA00022448"/>
    </source>
</evidence>
<evidence type="ECO:0000256" key="6">
    <source>
        <dbReference type="ARBA" id="ARBA00023136"/>
    </source>
</evidence>
<organism evidence="11 12">
    <name type="scientific">Actinia tenebrosa</name>
    <name type="common">Australian red waratah sea anemone</name>
    <dbReference type="NCBI Taxonomy" id="6105"/>
    <lineage>
        <taxon>Eukaryota</taxon>
        <taxon>Metazoa</taxon>
        <taxon>Cnidaria</taxon>
        <taxon>Anthozoa</taxon>
        <taxon>Hexacorallia</taxon>
        <taxon>Actiniaria</taxon>
        <taxon>Actiniidae</taxon>
        <taxon>Actinia</taxon>
    </lineage>
</organism>
<proteinExistence type="predicted"/>
<comment type="subcellular location">
    <subcellularLocation>
        <location evidence="1">Membrane</location>
        <topology evidence="1">Multi-pass membrane protein</topology>
    </subcellularLocation>
</comment>
<sequence>MILFRKKVFHVGITFAVTLITNLIIFASSRMNETNITTTATPDNSSTTTSPSKLPQPPLARSCIDKKVLNVCWLKTPPYIFDRPSNKSIVEGILSDAILEGFTKCECQVNLNYSIQVYEEEDLINCSKNKDIDIVLPFPQRGIRNNNWFFKVVDSAAIYLLLNRKKIESQAKANIIYEFSQVWTLAVLTILLAAIFGIVVWSLDAAWNRKQFPPTFCPGALEGVWWSFVTLTTVGYGDKTPKFPLARIFAILWMFVGMCMVSLLTATLTKTLTTGLVENRREFHGLKIGVLKSSHTYDEAVKKGAKTQKYLDLKSMYTALNNDEIQGILVDIFVATYVRNNLNVFGFQDNIFVAQSYDIQYSIGVYFGYGMAMYEDSKPFSILTDCLRSMFENANRRIDVFSIVEKYIQSQEIVEKSKVYDEFKIEINLFSPTSDIFLMGLRTLCIILGILVFFGIIWEIVRCRWRKTIFLPKTHAESIAMSGHQKMTAENINKLVKKLDEVERALGKVMEFREIYEHCKIDIQRYDSGIANGNPHGISGTPNSGYSNNA</sequence>
<dbReference type="InterPro" id="IPR013099">
    <property type="entry name" value="K_chnl_dom"/>
</dbReference>
<feature type="transmembrane region" description="Helical" evidence="9">
    <location>
        <begin position="182"/>
        <end position="203"/>
    </location>
</feature>
<keyword evidence="2" id="KW-0813">Transport</keyword>
<evidence type="ECO:0000256" key="3">
    <source>
        <dbReference type="ARBA" id="ARBA00022692"/>
    </source>
</evidence>
<evidence type="ECO:0000256" key="5">
    <source>
        <dbReference type="ARBA" id="ARBA00023065"/>
    </source>
</evidence>
<dbReference type="PANTHER" id="PTHR11537:SF252">
    <property type="entry name" value="POTASSIUM VOLTAGE-GATED CHANNEL PROTEIN SHAW"/>
    <property type="match status" value="1"/>
</dbReference>
<feature type="domain" description="Potassium channel" evidence="10">
    <location>
        <begin position="193"/>
        <end position="273"/>
    </location>
</feature>
<dbReference type="GO" id="GO:0008076">
    <property type="term" value="C:voltage-gated potassium channel complex"/>
    <property type="evidence" value="ECO:0007669"/>
    <property type="project" value="InterPro"/>
</dbReference>
<dbReference type="Proteomes" id="UP000515163">
    <property type="component" value="Unplaced"/>
</dbReference>
<keyword evidence="3 9" id="KW-0812">Transmembrane</keyword>
<evidence type="ECO:0000259" key="10">
    <source>
        <dbReference type="Pfam" id="PF07885"/>
    </source>
</evidence>
<dbReference type="GO" id="GO:0005251">
    <property type="term" value="F:delayed rectifier potassium channel activity"/>
    <property type="evidence" value="ECO:0007669"/>
    <property type="project" value="TreeGrafter"/>
</dbReference>
<evidence type="ECO:0000256" key="9">
    <source>
        <dbReference type="SAM" id="Phobius"/>
    </source>
</evidence>
<feature type="transmembrane region" description="Helical" evidence="9">
    <location>
        <begin position="248"/>
        <end position="268"/>
    </location>
</feature>
<keyword evidence="7" id="KW-0407">Ion channel</keyword>
<keyword evidence="6 9" id="KW-0472">Membrane</keyword>
<keyword evidence="4 9" id="KW-1133">Transmembrane helix</keyword>
<dbReference type="AlphaFoldDB" id="A0A6P8HDD9"/>
<feature type="compositionally biased region" description="Low complexity" evidence="8">
    <location>
        <begin position="37"/>
        <end position="52"/>
    </location>
</feature>
<dbReference type="OrthoDB" id="5989450at2759"/>
<dbReference type="GO" id="GO:0001508">
    <property type="term" value="P:action potential"/>
    <property type="evidence" value="ECO:0007669"/>
    <property type="project" value="TreeGrafter"/>
</dbReference>
<evidence type="ECO:0000256" key="8">
    <source>
        <dbReference type="SAM" id="MobiDB-lite"/>
    </source>
</evidence>
<evidence type="ECO:0000256" key="7">
    <source>
        <dbReference type="ARBA" id="ARBA00023303"/>
    </source>
</evidence>
<dbReference type="Pfam" id="PF07885">
    <property type="entry name" value="Ion_trans_2"/>
    <property type="match status" value="1"/>
</dbReference>
<dbReference type="SUPFAM" id="SSF53850">
    <property type="entry name" value="Periplasmic binding protein-like II"/>
    <property type="match status" value="1"/>
</dbReference>
<dbReference type="InParanoid" id="A0A6P8HDD9"/>
<evidence type="ECO:0000313" key="11">
    <source>
        <dbReference type="Proteomes" id="UP000515163"/>
    </source>
</evidence>
<evidence type="ECO:0000256" key="1">
    <source>
        <dbReference type="ARBA" id="ARBA00004141"/>
    </source>
</evidence>
<feature type="region of interest" description="Disordered" evidence="8">
    <location>
        <begin position="37"/>
        <end position="57"/>
    </location>
</feature>
<reference evidence="12" key="1">
    <citation type="submission" date="2025-08" db="UniProtKB">
        <authorList>
            <consortium name="RefSeq"/>
        </authorList>
    </citation>
    <scope>IDENTIFICATION</scope>
    <source>
        <tissue evidence="12">Tentacle</tissue>
    </source>
</reference>
<dbReference type="RefSeq" id="XP_031550677.1">
    <property type="nucleotide sequence ID" value="XM_031694817.1"/>
</dbReference>
<evidence type="ECO:0000256" key="4">
    <source>
        <dbReference type="ARBA" id="ARBA00022989"/>
    </source>
</evidence>